<keyword evidence="4 6" id="KW-0548">Nucleotidyltransferase</keyword>
<keyword evidence="6" id="KW-0456">Lyase</keyword>
<dbReference type="Proteomes" id="UP000028681">
    <property type="component" value="Chromosome"/>
</dbReference>
<evidence type="ECO:0000313" key="6">
    <source>
        <dbReference type="EMBL" id="AIJ08427.1"/>
    </source>
</evidence>
<proteinExistence type="predicted"/>
<dbReference type="KEGG" id="ete:ETEE_1981"/>
<dbReference type="GO" id="GO:0050519">
    <property type="term" value="F:holo-citrate lyase synthase activity"/>
    <property type="evidence" value="ECO:0007669"/>
    <property type="project" value="UniProtKB-EC"/>
</dbReference>
<organism evidence="6 7">
    <name type="scientific">Edwardsiella anguillarum ET080813</name>
    <dbReference type="NCBI Taxonomy" id="667120"/>
    <lineage>
        <taxon>Bacteria</taxon>
        <taxon>Pseudomonadati</taxon>
        <taxon>Pseudomonadota</taxon>
        <taxon>Gammaproteobacteria</taxon>
        <taxon>Enterobacterales</taxon>
        <taxon>Hafniaceae</taxon>
        <taxon>Edwardsiella</taxon>
    </lineage>
</organism>
<comment type="catalytic activity">
    <reaction evidence="5">
        <text>apo-[citrate lyase ACP] + 2'-(5''-triphospho-alpha-D-ribosyl)-3'-dephospho-CoA = holo-[citrate lyase ACP] + diphosphate</text>
        <dbReference type="Rhea" id="RHEA:16333"/>
        <dbReference type="Rhea" id="RHEA-COMP:10157"/>
        <dbReference type="Rhea" id="RHEA-COMP:10158"/>
        <dbReference type="ChEBI" id="CHEBI:29999"/>
        <dbReference type="ChEBI" id="CHEBI:33019"/>
        <dbReference type="ChEBI" id="CHEBI:61378"/>
        <dbReference type="ChEBI" id="CHEBI:82683"/>
        <dbReference type="EC" id="2.7.7.61"/>
    </reaction>
</comment>
<evidence type="ECO:0000256" key="1">
    <source>
        <dbReference type="ARBA" id="ARBA00012524"/>
    </source>
</evidence>
<dbReference type="EC" id="2.7.7.61" evidence="1"/>
<dbReference type="NCBIfam" id="TIGR03124">
    <property type="entry name" value="citrate_citX"/>
    <property type="match status" value="1"/>
</dbReference>
<evidence type="ECO:0000256" key="4">
    <source>
        <dbReference type="ARBA" id="ARBA00022695"/>
    </source>
</evidence>
<evidence type="ECO:0000313" key="7">
    <source>
        <dbReference type="Proteomes" id="UP000028681"/>
    </source>
</evidence>
<gene>
    <name evidence="6" type="primary">citX</name>
    <name evidence="6" type="ORF">ETEE_1981</name>
</gene>
<dbReference type="EMBL" id="CP006664">
    <property type="protein sequence ID" value="AIJ08427.1"/>
    <property type="molecule type" value="Genomic_DNA"/>
</dbReference>
<evidence type="ECO:0000256" key="2">
    <source>
        <dbReference type="ARBA" id="ARBA00016314"/>
    </source>
</evidence>
<sequence length="183" mass="20362">MMTLLPHLAASHTVTLPELLLSRECRQSRQAAWLTRHTCTLLSFTVVAPGPVKDSPLTRRIFNAGIAALSQLAQRQEWRIREQRSLELATGPEGLMAIDAPAEQVKQAAIALEQTHPLGRLWDMDVLASDGQILSRGDYQLPARRCLICQRPAVLCARERRHDVAQLLAHMEALVHDAQPDNA</sequence>
<dbReference type="NCBIfam" id="NF002383">
    <property type="entry name" value="PRK01392.1"/>
    <property type="match status" value="1"/>
</dbReference>
<accession>A0A076LNY8</accession>
<dbReference type="GO" id="GO:0051191">
    <property type="term" value="P:prosthetic group biosynthetic process"/>
    <property type="evidence" value="ECO:0007669"/>
    <property type="project" value="InterPro"/>
</dbReference>
<dbReference type="GO" id="GO:0016829">
    <property type="term" value="F:lyase activity"/>
    <property type="evidence" value="ECO:0007669"/>
    <property type="project" value="UniProtKB-KW"/>
</dbReference>
<name>A0A076LNY8_9GAMM</name>
<evidence type="ECO:0000256" key="3">
    <source>
        <dbReference type="ARBA" id="ARBA00022679"/>
    </source>
</evidence>
<dbReference type="InterPro" id="IPR005551">
    <property type="entry name" value="CitX"/>
</dbReference>
<dbReference type="AlphaFoldDB" id="A0A076LNY8"/>
<reference evidence="6 7" key="1">
    <citation type="journal article" date="2012" name="PLoS ONE">
        <title>Edwardsiella comparative phylogenomics reveal the new intra/inter-species taxonomic relationships, virulence evolution and niche adaptation mechanisms.</title>
        <authorList>
            <person name="Yang M."/>
            <person name="Lv Y."/>
            <person name="Xiao J."/>
            <person name="Wu H."/>
            <person name="Zheng H."/>
            <person name="Liu Q."/>
            <person name="Zhang Y."/>
            <person name="Wang Q."/>
        </authorList>
    </citation>
    <scope>NUCLEOTIDE SEQUENCE [LARGE SCALE GENOMIC DNA]</scope>
    <source>
        <strain evidence="7">080813</strain>
    </source>
</reference>
<dbReference type="HOGENOM" id="CLU_104529_1_1_6"/>
<protein>
    <recommendedName>
        <fullName evidence="2">Apo-citrate lyase phosphoribosyl-dephospho-CoA transferase</fullName>
        <ecNumber evidence="1">2.7.7.61</ecNumber>
    </recommendedName>
</protein>
<evidence type="ECO:0000256" key="5">
    <source>
        <dbReference type="ARBA" id="ARBA00048574"/>
    </source>
</evidence>
<dbReference type="Pfam" id="PF03802">
    <property type="entry name" value="CitX"/>
    <property type="match status" value="1"/>
</dbReference>
<keyword evidence="3 6" id="KW-0808">Transferase</keyword>